<dbReference type="Proteomes" id="UP001153269">
    <property type="component" value="Unassembled WGS sequence"/>
</dbReference>
<feature type="compositionally biased region" description="Basic residues" evidence="1">
    <location>
        <begin position="45"/>
        <end position="64"/>
    </location>
</feature>
<proteinExistence type="predicted"/>
<protein>
    <submittedName>
        <fullName evidence="2">Uncharacterized protein</fullName>
    </submittedName>
</protein>
<dbReference type="AlphaFoldDB" id="A0A9N7UL84"/>
<sequence>MLLTHQEECNLLSIELVQKLLKVQHRRGGVGGRLRTAYVTALKARSSRSPRTARAHRQKARHHGNQTAASALERFTQDSDRNFHRIRARSPQRLIAIKFVNKCRQTGQTG</sequence>
<keyword evidence="3" id="KW-1185">Reference proteome</keyword>
<evidence type="ECO:0000256" key="1">
    <source>
        <dbReference type="SAM" id="MobiDB-lite"/>
    </source>
</evidence>
<organism evidence="2 3">
    <name type="scientific">Pleuronectes platessa</name>
    <name type="common">European plaice</name>
    <dbReference type="NCBI Taxonomy" id="8262"/>
    <lineage>
        <taxon>Eukaryota</taxon>
        <taxon>Metazoa</taxon>
        <taxon>Chordata</taxon>
        <taxon>Craniata</taxon>
        <taxon>Vertebrata</taxon>
        <taxon>Euteleostomi</taxon>
        <taxon>Actinopterygii</taxon>
        <taxon>Neopterygii</taxon>
        <taxon>Teleostei</taxon>
        <taxon>Neoteleostei</taxon>
        <taxon>Acanthomorphata</taxon>
        <taxon>Carangaria</taxon>
        <taxon>Pleuronectiformes</taxon>
        <taxon>Pleuronectoidei</taxon>
        <taxon>Pleuronectidae</taxon>
        <taxon>Pleuronectes</taxon>
    </lineage>
</organism>
<evidence type="ECO:0000313" key="3">
    <source>
        <dbReference type="Proteomes" id="UP001153269"/>
    </source>
</evidence>
<name>A0A9N7UL84_PLEPL</name>
<comment type="caution">
    <text evidence="2">The sequence shown here is derived from an EMBL/GenBank/DDBJ whole genome shotgun (WGS) entry which is preliminary data.</text>
</comment>
<gene>
    <name evidence="2" type="ORF">PLEPLA_LOCUS20389</name>
</gene>
<dbReference type="EMBL" id="CADEAL010001426">
    <property type="protein sequence ID" value="CAB1432329.1"/>
    <property type="molecule type" value="Genomic_DNA"/>
</dbReference>
<accession>A0A9N7UL84</accession>
<reference evidence="2" key="1">
    <citation type="submission" date="2020-03" db="EMBL/GenBank/DDBJ databases">
        <authorList>
            <person name="Weist P."/>
        </authorList>
    </citation>
    <scope>NUCLEOTIDE SEQUENCE</scope>
</reference>
<feature type="region of interest" description="Disordered" evidence="1">
    <location>
        <begin position="42"/>
        <end position="68"/>
    </location>
</feature>
<evidence type="ECO:0000313" key="2">
    <source>
        <dbReference type="EMBL" id="CAB1432329.1"/>
    </source>
</evidence>